<feature type="transmembrane region" description="Helical" evidence="1">
    <location>
        <begin position="32"/>
        <end position="54"/>
    </location>
</feature>
<accession>A0ABW4X5L1</accession>
<evidence type="ECO:0000313" key="2">
    <source>
        <dbReference type="EMBL" id="MFD2090372.1"/>
    </source>
</evidence>
<keyword evidence="1" id="KW-0812">Transmembrane</keyword>
<comment type="caution">
    <text evidence="2">The sequence shown here is derived from an EMBL/GenBank/DDBJ whole genome shotgun (WGS) entry which is preliminary data.</text>
</comment>
<dbReference type="RefSeq" id="WP_376871174.1">
    <property type="nucleotide sequence ID" value="NZ_JBHUHP010000001.1"/>
</dbReference>
<name>A0ABW4X5L1_9ACTN</name>
<proteinExistence type="predicted"/>
<dbReference type="Proteomes" id="UP001597402">
    <property type="component" value="Unassembled WGS sequence"/>
</dbReference>
<keyword evidence="1" id="KW-0472">Membrane</keyword>
<organism evidence="2 3">
    <name type="scientific">Blastococcus deserti</name>
    <dbReference type="NCBI Taxonomy" id="2259033"/>
    <lineage>
        <taxon>Bacteria</taxon>
        <taxon>Bacillati</taxon>
        <taxon>Actinomycetota</taxon>
        <taxon>Actinomycetes</taxon>
        <taxon>Geodermatophilales</taxon>
        <taxon>Geodermatophilaceae</taxon>
        <taxon>Blastococcus</taxon>
    </lineage>
</organism>
<feature type="transmembrane region" description="Helical" evidence="1">
    <location>
        <begin position="66"/>
        <end position="86"/>
    </location>
</feature>
<evidence type="ECO:0000256" key="1">
    <source>
        <dbReference type="SAM" id="Phobius"/>
    </source>
</evidence>
<sequence>MIKLLLVPAIVLAVVFSLRSRASLRGQARRKILAVLTVVAGVLAVLFPGILQALADFVGVDRGTDLLLYMLAVVIIYLVGSTSVRFREQEARLVRLSREVALTETEARLIARGQPPGRP</sequence>
<dbReference type="Pfam" id="PF10066">
    <property type="entry name" value="DUF2304"/>
    <property type="match status" value="1"/>
</dbReference>
<gene>
    <name evidence="2" type="ORF">ACFSHS_02180</name>
</gene>
<reference evidence="3" key="1">
    <citation type="journal article" date="2019" name="Int. J. Syst. Evol. Microbiol.">
        <title>The Global Catalogue of Microorganisms (GCM) 10K type strain sequencing project: providing services to taxonomists for standard genome sequencing and annotation.</title>
        <authorList>
            <consortium name="The Broad Institute Genomics Platform"/>
            <consortium name="The Broad Institute Genome Sequencing Center for Infectious Disease"/>
            <person name="Wu L."/>
            <person name="Ma J."/>
        </authorList>
    </citation>
    <scope>NUCLEOTIDE SEQUENCE [LARGE SCALE GENOMIC DNA]</scope>
    <source>
        <strain evidence="3">JCM 3338</strain>
    </source>
</reference>
<protein>
    <submittedName>
        <fullName evidence="2">DUF2304 domain-containing protein</fullName>
    </submittedName>
</protein>
<keyword evidence="3" id="KW-1185">Reference proteome</keyword>
<keyword evidence="1" id="KW-1133">Transmembrane helix</keyword>
<dbReference type="InterPro" id="IPR019277">
    <property type="entry name" value="DUF2304"/>
</dbReference>
<dbReference type="EMBL" id="JBHUHP010000001">
    <property type="protein sequence ID" value="MFD2090372.1"/>
    <property type="molecule type" value="Genomic_DNA"/>
</dbReference>
<evidence type="ECO:0000313" key="3">
    <source>
        <dbReference type="Proteomes" id="UP001597402"/>
    </source>
</evidence>